<accession>A0ABT7SUW3</accession>
<dbReference type="InterPro" id="IPR050464">
    <property type="entry name" value="Zeta_carotene_desat/Oxidored"/>
</dbReference>
<evidence type="ECO:0000313" key="2">
    <source>
        <dbReference type="EMBL" id="MDM7859789.1"/>
    </source>
</evidence>
<evidence type="ECO:0000313" key="3">
    <source>
        <dbReference type="Proteomes" id="UP001234343"/>
    </source>
</evidence>
<gene>
    <name evidence="2" type="ORF">QTP81_04110</name>
</gene>
<sequence length="420" mass="47423">MKKRIAIIGSGISGLTCAYLLHKKHDITIFESNDYIGGHTATKDIELAGHQYAIDTGFIVFNDWTYPNFIKLMEQIGVKSQPTEMSFSVKNTSENLEYNGNNLNSLFAQRRNIVRPKFIRLIRDILTFNKACKSLNTADVDREQTLIGFIRQLGLSEAFIQNYILPMCAAIWSSSVEDTKGFPLRFFLQFFNNHGLLNISDRPQWYTIIGGSKQYITPLTAGFIDRIRLNTPVSKVIKQNDEIVLTTATGSVEVFDEVIFACHSDQALAMLGSPTDAQQEVLSAIPYAMNDVVLHTDTTILPKRPLAWASWNYLIKGEPGEQQRPASVTYNMNILQRLEAPHTFCVTLNNTAQIAPEKILGQYRYAHPQYNLAMVDAQARRTEISGVDNFHFCGAYWYNGFHEDGVRSALDVCDYFGESL</sequence>
<dbReference type="InterPro" id="IPR036188">
    <property type="entry name" value="FAD/NAD-bd_sf"/>
</dbReference>
<dbReference type="Pfam" id="PF01593">
    <property type="entry name" value="Amino_oxidase"/>
    <property type="match status" value="1"/>
</dbReference>
<dbReference type="Proteomes" id="UP001234343">
    <property type="component" value="Unassembled WGS sequence"/>
</dbReference>
<dbReference type="PANTHER" id="PTHR42923">
    <property type="entry name" value="PROTOPORPHYRINOGEN OXIDASE"/>
    <property type="match status" value="1"/>
</dbReference>
<dbReference type="InterPro" id="IPR002937">
    <property type="entry name" value="Amino_oxidase"/>
</dbReference>
<feature type="domain" description="Amine oxidase" evidence="1">
    <location>
        <begin position="12"/>
        <end position="298"/>
    </location>
</feature>
<evidence type="ECO:0000259" key="1">
    <source>
        <dbReference type="Pfam" id="PF01593"/>
    </source>
</evidence>
<protein>
    <submittedName>
        <fullName evidence="2">FAD-dependent oxidoreductase</fullName>
    </submittedName>
</protein>
<dbReference type="Gene3D" id="3.50.50.60">
    <property type="entry name" value="FAD/NAD(P)-binding domain"/>
    <property type="match status" value="1"/>
</dbReference>
<name>A0ABT7SUW3_9ALTE</name>
<keyword evidence="3" id="KW-1185">Reference proteome</keyword>
<dbReference type="RefSeq" id="WP_289363895.1">
    <property type="nucleotide sequence ID" value="NZ_JAUCBP010000002.1"/>
</dbReference>
<organism evidence="2 3">
    <name type="scientific">Alteromonas arenosi</name>
    <dbReference type="NCBI Taxonomy" id="3055817"/>
    <lineage>
        <taxon>Bacteria</taxon>
        <taxon>Pseudomonadati</taxon>
        <taxon>Pseudomonadota</taxon>
        <taxon>Gammaproteobacteria</taxon>
        <taxon>Alteromonadales</taxon>
        <taxon>Alteromonadaceae</taxon>
        <taxon>Alteromonas/Salinimonas group</taxon>
        <taxon>Alteromonas</taxon>
    </lineage>
</organism>
<reference evidence="2 3" key="1">
    <citation type="submission" date="2023-06" db="EMBL/GenBank/DDBJ databases">
        <title>Alteromonas sp. ASW11-36 isolated from intertidal sand.</title>
        <authorList>
            <person name="Li Y."/>
        </authorList>
    </citation>
    <scope>NUCLEOTIDE SEQUENCE [LARGE SCALE GENOMIC DNA]</scope>
    <source>
        <strain evidence="2 3">ASW11-36</strain>
    </source>
</reference>
<dbReference type="PANTHER" id="PTHR42923:SF17">
    <property type="entry name" value="AMINE OXIDASE DOMAIN-CONTAINING PROTEIN"/>
    <property type="match status" value="1"/>
</dbReference>
<comment type="caution">
    <text evidence="2">The sequence shown here is derived from an EMBL/GenBank/DDBJ whole genome shotgun (WGS) entry which is preliminary data.</text>
</comment>
<dbReference type="SUPFAM" id="SSF51905">
    <property type="entry name" value="FAD/NAD(P)-binding domain"/>
    <property type="match status" value="1"/>
</dbReference>
<dbReference type="EMBL" id="JAUCBP010000002">
    <property type="protein sequence ID" value="MDM7859789.1"/>
    <property type="molecule type" value="Genomic_DNA"/>
</dbReference>
<proteinExistence type="predicted"/>